<dbReference type="GO" id="GO:0005524">
    <property type="term" value="F:ATP binding"/>
    <property type="evidence" value="ECO:0007669"/>
    <property type="project" value="TreeGrafter"/>
</dbReference>
<dbReference type="InterPro" id="IPR002332">
    <property type="entry name" value="N-reg_PII_urydylation_site"/>
</dbReference>
<comment type="caution">
    <text evidence="9">The sequence shown here is derived from an EMBL/GenBank/DDBJ whole genome shotgun (WGS) entry which is preliminary data.</text>
</comment>
<evidence type="ECO:0000256" key="4">
    <source>
        <dbReference type="ARBA" id="ARBA00023015"/>
    </source>
</evidence>
<accession>A0A657PV60</accession>
<comment type="subunit">
    <text evidence="1">Homotrimer.</text>
</comment>
<feature type="modified residue" description="O-UMP-tyrosine" evidence="6">
    <location>
        <position position="51"/>
    </location>
</feature>
<dbReference type="PANTHER" id="PTHR30115:SF11">
    <property type="entry name" value="NITROGEN REGULATORY PROTEIN P-II HOMOLOG"/>
    <property type="match status" value="1"/>
</dbReference>
<dbReference type="FunFam" id="3.30.70.120:FF:000001">
    <property type="entry name" value="Nitrogen regulatory protein P-II"/>
    <property type="match status" value="1"/>
</dbReference>
<evidence type="ECO:0000256" key="7">
    <source>
        <dbReference type="PIRSR" id="PIRSR602187-50"/>
    </source>
</evidence>
<dbReference type="PROSITE" id="PS00496">
    <property type="entry name" value="PII_GLNB_UMP"/>
    <property type="match status" value="1"/>
</dbReference>
<protein>
    <submittedName>
        <fullName evidence="9">Transcriptional regulator</fullName>
    </submittedName>
</protein>
<dbReference type="GO" id="GO:0006808">
    <property type="term" value="P:regulation of nitrogen utilization"/>
    <property type="evidence" value="ECO:0007669"/>
    <property type="project" value="InterPro"/>
</dbReference>
<comment type="similarity">
    <text evidence="8">Belongs to the P(II) protein family.</text>
</comment>
<sequence length="112" mass="12297">MKKVDAIIKPFKLDDVREALSAVNITGMTATEVKGFGRQKGHTELYRGAEYVVDFLPKVKIEVVINEEQLDDCLEAITSAARTGKIGDGKIFVSSVEKVVRIRTGEEDEAAV</sequence>
<dbReference type="Gene3D" id="3.30.70.120">
    <property type="match status" value="1"/>
</dbReference>
<evidence type="ECO:0000256" key="6">
    <source>
        <dbReference type="PIRSR" id="PIRSR039144-50"/>
    </source>
</evidence>
<keyword evidence="5" id="KW-0804">Transcription</keyword>
<dbReference type="GO" id="GO:0005829">
    <property type="term" value="C:cytosol"/>
    <property type="evidence" value="ECO:0007669"/>
    <property type="project" value="TreeGrafter"/>
</dbReference>
<dbReference type="Proteomes" id="UP000250928">
    <property type="component" value="Unassembled WGS sequence"/>
</dbReference>
<evidence type="ECO:0000313" key="9">
    <source>
        <dbReference type="EMBL" id="PUE04045.1"/>
    </source>
</evidence>
<keyword evidence="4" id="KW-0805">Transcription regulation</keyword>
<keyword evidence="2 7" id="KW-0597">Phosphoprotein</keyword>
<dbReference type="InterPro" id="IPR011322">
    <property type="entry name" value="N-reg_PII-like_a/b"/>
</dbReference>
<dbReference type="PROSITE" id="PS51343">
    <property type="entry name" value="PII_GLNB_DOM"/>
    <property type="match status" value="1"/>
</dbReference>
<dbReference type="PROSITE" id="PS00638">
    <property type="entry name" value="PII_GLNB_CTER"/>
    <property type="match status" value="1"/>
</dbReference>
<dbReference type="SUPFAM" id="SSF54913">
    <property type="entry name" value="GlnB-like"/>
    <property type="match status" value="1"/>
</dbReference>
<evidence type="ECO:0000313" key="10">
    <source>
        <dbReference type="Proteomes" id="UP000250928"/>
    </source>
</evidence>
<evidence type="ECO:0000256" key="5">
    <source>
        <dbReference type="ARBA" id="ARBA00023163"/>
    </source>
</evidence>
<dbReference type="InterPro" id="IPR002187">
    <property type="entry name" value="N-reg_PII"/>
</dbReference>
<dbReference type="GO" id="GO:0030234">
    <property type="term" value="F:enzyme regulator activity"/>
    <property type="evidence" value="ECO:0007669"/>
    <property type="project" value="InterPro"/>
</dbReference>
<evidence type="ECO:0000256" key="8">
    <source>
        <dbReference type="RuleBase" id="RU003936"/>
    </source>
</evidence>
<dbReference type="Pfam" id="PF00543">
    <property type="entry name" value="P-II"/>
    <property type="match status" value="1"/>
</dbReference>
<name>A0A657PV60_9GAMM</name>
<dbReference type="PIRSF" id="PIRSF039144">
    <property type="entry name" value="GlnB"/>
    <property type="match status" value="1"/>
</dbReference>
<dbReference type="PRINTS" id="PR00340">
    <property type="entry name" value="PIIGLNB"/>
</dbReference>
<dbReference type="AlphaFoldDB" id="A0A657PV60"/>
<dbReference type="InterPro" id="IPR015867">
    <property type="entry name" value="N-reg_PII/ATP_PRibTrfase_C"/>
</dbReference>
<dbReference type="PANTHER" id="PTHR30115">
    <property type="entry name" value="NITROGEN REGULATORY PROTEIN P-II"/>
    <property type="match status" value="1"/>
</dbReference>
<gene>
    <name evidence="9" type="ORF">C3L24_03800</name>
</gene>
<dbReference type="SMART" id="SM00938">
    <property type="entry name" value="P-II"/>
    <property type="match status" value="1"/>
</dbReference>
<reference evidence="9 10" key="1">
    <citation type="submission" date="2018-01" db="EMBL/GenBank/DDBJ databases">
        <title>Novel co-symbiosis in the lucinid bivalve Phacoides pectinatus.</title>
        <authorList>
            <person name="Lim S.J."/>
            <person name="Davis B.G."/>
            <person name="Gill D.E."/>
            <person name="Engel A.S."/>
            <person name="Anderson L.C."/>
            <person name="Campbell B.J."/>
        </authorList>
    </citation>
    <scope>NUCLEOTIDE SEQUENCE [LARGE SCALE GENOMIC DNA]</scope>
    <source>
        <strain evidence="9">N3_P5</strain>
    </source>
</reference>
<evidence type="ECO:0000256" key="2">
    <source>
        <dbReference type="ARBA" id="ARBA00022553"/>
    </source>
</evidence>
<organism evidence="9 10">
    <name type="scientific">Candidatus Sedimenticola endophacoides</name>
    <dbReference type="NCBI Taxonomy" id="2548426"/>
    <lineage>
        <taxon>Bacteria</taxon>
        <taxon>Pseudomonadati</taxon>
        <taxon>Pseudomonadota</taxon>
        <taxon>Gammaproteobacteria</taxon>
        <taxon>Chromatiales</taxon>
        <taxon>Sedimenticolaceae</taxon>
        <taxon>Sedimenticola</taxon>
    </lineage>
</organism>
<evidence type="ECO:0000256" key="1">
    <source>
        <dbReference type="ARBA" id="ARBA00011233"/>
    </source>
</evidence>
<evidence type="ECO:0000256" key="3">
    <source>
        <dbReference type="ARBA" id="ARBA00022741"/>
    </source>
</evidence>
<proteinExistence type="inferred from homology"/>
<keyword evidence="3" id="KW-0547">Nucleotide-binding</keyword>
<dbReference type="InterPro" id="IPR017918">
    <property type="entry name" value="N-reg_PII_CS"/>
</dbReference>
<dbReference type="EMBL" id="PQCO01000139">
    <property type="protein sequence ID" value="PUE04045.1"/>
    <property type="molecule type" value="Genomic_DNA"/>
</dbReference>